<dbReference type="PANTHER" id="PTHR33186">
    <property type="entry name" value="OS10G0136150 PROTEIN-RELATED"/>
    <property type="match status" value="1"/>
</dbReference>
<dbReference type="Gramene" id="ORGLA01G0060300.1">
    <property type="protein sequence ID" value="ORGLA01G0060300.1"/>
    <property type="gene ID" value="ORGLA01G0060300"/>
</dbReference>
<reference evidence="1" key="1">
    <citation type="submission" date="2015-06" db="UniProtKB">
        <authorList>
            <consortium name="EnsemblPlants"/>
        </authorList>
    </citation>
    <scope>IDENTIFICATION</scope>
</reference>
<keyword evidence="2" id="KW-1185">Reference proteome</keyword>
<dbReference type="HOGENOM" id="CLU_100463_0_0_1"/>
<proteinExistence type="predicted"/>
<dbReference type="Proteomes" id="UP000007306">
    <property type="component" value="Chromosome 1"/>
</dbReference>
<organism evidence="1 2">
    <name type="scientific">Oryza glaberrima</name>
    <name type="common">African rice</name>
    <dbReference type="NCBI Taxonomy" id="4538"/>
    <lineage>
        <taxon>Eukaryota</taxon>
        <taxon>Viridiplantae</taxon>
        <taxon>Streptophyta</taxon>
        <taxon>Embryophyta</taxon>
        <taxon>Tracheophyta</taxon>
        <taxon>Spermatophyta</taxon>
        <taxon>Magnoliopsida</taxon>
        <taxon>Liliopsida</taxon>
        <taxon>Poales</taxon>
        <taxon>Poaceae</taxon>
        <taxon>BOP clade</taxon>
        <taxon>Oryzoideae</taxon>
        <taxon>Oryzeae</taxon>
        <taxon>Oryzinae</taxon>
        <taxon>Oryza</taxon>
    </lineage>
</organism>
<accession>I1NL63</accession>
<evidence type="ECO:0000313" key="2">
    <source>
        <dbReference type="Proteomes" id="UP000007306"/>
    </source>
</evidence>
<dbReference type="PANTHER" id="PTHR33186:SF15">
    <property type="entry name" value="OS06G0249850 PROTEIN"/>
    <property type="match status" value="1"/>
</dbReference>
<sequence>MFTPWSATVLCAVDGCNHLDCHGGNPFRVALVNIDAAGTTHAALYSSETEAWSGLASIDHHPDAFVQARRPSVLVENALYFLCDNNTSIVKFDMATMTLSVVYKFDNTLIRGLQKRFTIDDKIRGLQLMTTSNNTLISENRDQKQGTMRQEALTTPSTPTTLLCFVCCSSAPPGGESLARFSFFLVTSSSSAANISNSRCACSMAVASPGTYSCFSCSAPWLSSAATISRTSCLDRAARYLV</sequence>
<reference evidence="1 2" key="2">
    <citation type="submission" date="2018-04" db="EMBL/GenBank/DDBJ databases">
        <title>OglaRS2 (Oryza glaberrima Reference Sequence Version 2).</title>
        <authorList>
            <person name="Zhang J."/>
            <person name="Kudrna D."/>
            <person name="Lee S."/>
            <person name="Talag J."/>
            <person name="Rajasekar S."/>
            <person name="Wing R.A."/>
        </authorList>
    </citation>
    <scope>NUCLEOTIDE SEQUENCE [LARGE SCALE GENOMIC DNA]</scope>
    <source>
        <strain evidence="1 2">cv. IRGC 96717</strain>
    </source>
</reference>
<protein>
    <submittedName>
        <fullName evidence="1">Uncharacterized protein</fullName>
    </submittedName>
</protein>
<name>I1NL63_ORYGL</name>
<evidence type="ECO:0000313" key="1">
    <source>
        <dbReference type="EnsemblPlants" id="ORGLA01G0060300.1"/>
    </source>
</evidence>
<dbReference type="EnsemblPlants" id="ORGLA01G0060300.1">
    <property type="protein sequence ID" value="ORGLA01G0060300.1"/>
    <property type="gene ID" value="ORGLA01G0060300"/>
</dbReference>
<dbReference type="AlphaFoldDB" id="I1NL63"/>